<evidence type="ECO:0000313" key="7">
    <source>
        <dbReference type="Proteomes" id="UP001250181"/>
    </source>
</evidence>
<dbReference type="PANTHER" id="PTHR43214">
    <property type="entry name" value="TWO-COMPONENT RESPONSE REGULATOR"/>
    <property type="match status" value="1"/>
</dbReference>
<keyword evidence="7" id="KW-1185">Reference proteome</keyword>
<proteinExistence type="predicted"/>
<feature type="domain" description="HTH luxR-type" evidence="5">
    <location>
        <begin position="198"/>
        <end position="263"/>
    </location>
</feature>
<evidence type="ECO:0000256" key="2">
    <source>
        <dbReference type="ARBA" id="ARBA00023125"/>
    </source>
</evidence>
<dbReference type="Gene3D" id="3.30.450.40">
    <property type="match status" value="1"/>
</dbReference>
<dbReference type="PROSITE" id="PS50043">
    <property type="entry name" value="HTH_LUXR_2"/>
    <property type="match status" value="1"/>
</dbReference>
<dbReference type="SUPFAM" id="SSF55781">
    <property type="entry name" value="GAF domain-like"/>
    <property type="match status" value="1"/>
</dbReference>
<evidence type="ECO:0000256" key="3">
    <source>
        <dbReference type="ARBA" id="ARBA00023163"/>
    </source>
</evidence>
<comment type="caution">
    <text evidence="6">The sequence shown here is derived from an EMBL/GenBank/DDBJ whole genome shotgun (WGS) entry which is preliminary data.</text>
</comment>
<feature type="region of interest" description="Disordered" evidence="4">
    <location>
        <begin position="283"/>
        <end position="304"/>
    </location>
</feature>
<organism evidence="6 7">
    <name type="scientific">Streptomyces tamarix</name>
    <dbReference type="NCBI Taxonomy" id="3078565"/>
    <lineage>
        <taxon>Bacteria</taxon>
        <taxon>Bacillati</taxon>
        <taxon>Actinomycetota</taxon>
        <taxon>Actinomycetes</taxon>
        <taxon>Kitasatosporales</taxon>
        <taxon>Streptomycetaceae</taxon>
        <taxon>Streptomyces</taxon>
    </lineage>
</organism>
<evidence type="ECO:0000259" key="5">
    <source>
        <dbReference type="PROSITE" id="PS50043"/>
    </source>
</evidence>
<dbReference type="SMART" id="SM00421">
    <property type="entry name" value="HTH_LUXR"/>
    <property type="match status" value="1"/>
</dbReference>
<dbReference type="EMBL" id="JAWCTQ010000002">
    <property type="protein sequence ID" value="MDT9681087.1"/>
    <property type="molecule type" value="Genomic_DNA"/>
</dbReference>
<evidence type="ECO:0000256" key="4">
    <source>
        <dbReference type="SAM" id="MobiDB-lite"/>
    </source>
</evidence>
<dbReference type="PRINTS" id="PR00038">
    <property type="entry name" value="HTHLUXR"/>
</dbReference>
<dbReference type="InterPro" id="IPR036388">
    <property type="entry name" value="WH-like_DNA-bd_sf"/>
</dbReference>
<dbReference type="InterPro" id="IPR029016">
    <property type="entry name" value="GAF-like_dom_sf"/>
</dbReference>
<gene>
    <name evidence="6" type="ORF">RND61_03205</name>
</gene>
<dbReference type="InterPro" id="IPR039420">
    <property type="entry name" value="WalR-like"/>
</dbReference>
<keyword evidence="3" id="KW-0804">Transcription</keyword>
<dbReference type="Pfam" id="PF00196">
    <property type="entry name" value="GerE"/>
    <property type="match status" value="1"/>
</dbReference>
<dbReference type="InterPro" id="IPR000792">
    <property type="entry name" value="Tscrpt_reg_LuxR_C"/>
</dbReference>
<keyword evidence="2" id="KW-0238">DNA-binding</keyword>
<dbReference type="SUPFAM" id="SSF46894">
    <property type="entry name" value="C-terminal effector domain of the bipartite response regulators"/>
    <property type="match status" value="1"/>
</dbReference>
<evidence type="ECO:0000313" key="6">
    <source>
        <dbReference type="EMBL" id="MDT9681087.1"/>
    </source>
</evidence>
<dbReference type="CDD" id="cd06170">
    <property type="entry name" value="LuxR_C_like"/>
    <property type="match status" value="1"/>
</dbReference>
<accession>A0ABU3QE83</accession>
<evidence type="ECO:0000256" key="1">
    <source>
        <dbReference type="ARBA" id="ARBA00023015"/>
    </source>
</evidence>
<dbReference type="Proteomes" id="UP001250181">
    <property type="component" value="Unassembled WGS sequence"/>
</dbReference>
<name>A0ABU3QE83_9ACTN</name>
<sequence length="304" mass="32285">MDNATALVRDRRYEQVVDLAVRVLEAPSGQEVWRAVADTMLDLWDGTALVMKGGGWTPDAGEVRVWRRDRGPTALDPVTSRQVRAGFPFAGHYGAGRDRTPMTAAQIAGGRAWRDSETASVLRGSLDTEHVLAVPLRQLDGHVLGFLVHRAGRDFTDRERELAARLQPLLAAAMVHAHTLTTSPPPPPPPASAVVERPGMPVPELTARERTVLALLAQGLTATALARRLGSSPRTVHKHAQNVYRKLNASDRLSAVLRAQELGLLPVGRCRCPGPGCAGGAAPAGAGPVRCGGPAVGVPRDGRG</sequence>
<dbReference type="Gene3D" id="1.10.10.10">
    <property type="entry name" value="Winged helix-like DNA-binding domain superfamily/Winged helix DNA-binding domain"/>
    <property type="match status" value="1"/>
</dbReference>
<dbReference type="InterPro" id="IPR016032">
    <property type="entry name" value="Sig_transdc_resp-reg_C-effctor"/>
</dbReference>
<keyword evidence="1" id="KW-0805">Transcription regulation</keyword>
<reference evidence="6 7" key="1">
    <citation type="submission" date="2023-09" db="EMBL/GenBank/DDBJ databases">
        <title>Streptomyces sp. nov.: A antagonism against Alternaria gaisen Producing Streptochlin, Isolated from Tamarix root soil.</title>
        <authorList>
            <person name="Chen Y."/>
        </authorList>
    </citation>
    <scope>NUCLEOTIDE SEQUENCE [LARGE SCALE GENOMIC DNA]</scope>
    <source>
        <strain evidence="6 7">TRM76323</strain>
    </source>
</reference>
<protein>
    <submittedName>
        <fullName evidence="6">LuxR C-terminal-related transcriptional regulator</fullName>
    </submittedName>
</protein>
<dbReference type="RefSeq" id="WP_315876074.1">
    <property type="nucleotide sequence ID" value="NZ_JAWCTQ010000002.1"/>
</dbReference>
<dbReference type="PANTHER" id="PTHR43214:SF43">
    <property type="entry name" value="TWO-COMPONENT RESPONSE REGULATOR"/>
    <property type="match status" value="1"/>
</dbReference>